<name>D4S0G0_9FIRM</name>
<evidence type="ECO:0008006" key="4">
    <source>
        <dbReference type="Google" id="ProtNLM"/>
    </source>
</evidence>
<protein>
    <recommendedName>
        <fullName evidence="4">DUF2079 domain-containing protein</fullName>
    </recommendedName>
</protein>
<feature type="transmembrane region" description="Helical" evidence="1">
    <location>
        <begin position="138"/>
        <end position="161"/>
    </location>
</feature>
<dbReference type="STRING" id="45851.BHV86_09865"/>
<evidence type="ECO:0000313" key="3">
    <source>
        <dbReference type="Proteomes" id="UP000006238"/>
    </source>
</evidence>
<sequence>MKEFNNKFKENMNEIFKNLSMEKAIVRLIIAWLFIVILELARTRKNFVSALYAGKVNLPMFVCLVILIFIALCMLGRFKLFRWIEIYAPMILITAYGFMSAMYCRDISFILGVSLFLAASIVYAVNKCTSFFEIKNRISVAFIYAIAASIFIIYVGVIAILRYKTYRNPNFDFGIWSQMFYYMKKSFAPLTTCERQNIGLMSHFRVHFSPIYYLFLPVYIVFPYPVTLNILQVLTLASAIIPVYLLCRKRNLSNGATALFGIIFVLIPALICGTFYDLHENCFLVPMILWLFYFIEKDNLKGMIIFTILTLLIKEDAPVYAACIGLFVIVGKKKYRNGAVIFVTSVVYFLVVTYFMGKYGLGIMDSRFTNYMADASKGGLIDVIRNFITNPAYVVEECFKPEKLSFMFYMIFPLGFLPLASKKVSGLILFIPVILENLASNYKYQYSINFQYVFGTVAILTYLAIVNYSELAEKTRRFMAGFAICMGIILLPVCAMQKSYYFDIYRTEKQWINDLDEAMESIPDDASVVASTFFLPHLSNRDYIYEYPYDKGADYIVLDLRFDEVKEEDIDNLINSGYEQVKKIRSLYVILRKK</sequence>
<feature type="transmembrane region" description="Helical" evidence="1">
    <location>
        <begin position="83"/>
        <end position="101"/>
    </location>
</feature>
<evidence type="ECO:0000256" key="1">
    <source>
        <dbReference type="SAM" id="Phobius"/>
    </source>
</evidence>
<comment type="caution">
    <text evidence="2">The sequence shown here is derived from an EMBL/GenBank/DDBJ whole genome shotgun (WGS) entry which is preliminary data.</text>
</comment>
<keyword evidence="1" id="KW-0472">Membrane</keyword>
<keyword evidence="1" id="KW-1133">Transmembrane helix</keyword>
<feature type="transmembrane region" description="Helical" evidence="1">
    <location>
        <begin position="107"/>
        <end position="126"/>
    </location>
</feature>
<feature type="transmembrane region" description="Helical" evidence="1">
    <location>
        <begin position="204"/>
        <end position="222"/>
    </location>
</feature>
<dbReference type="HOGENOM" id="CLU_025870_0_0_9"/>
<gene>
    <name evidence="2" type="ORF">BUTYVIB_01579</name>
</gene>
<keyword evidence="1" id="KW-0812">Transmembrane</keyword>
<dbReference type="Proteomes" id="UP000006238">
    <property type="component" value="Unassembled WGS sequence"/>
</dbReference>
<feature type="transmembrane region" description="Helical" evidence="1">
    <location>
        <begin position="21"/>
        <end position="38"/>
    </location>
</feature>
<feature type="transmembrane region" description="Helical" evidence="1">
    <location>
        <begin position="303"/>
        <end position="330"/>
    </location>
</feature>
<feature type="transmembrane region" description="Helical" evidence="1">
    <location>
        <begin position="446"/>
        <end position="466"/>
    </location>
</feature>
<organism evidence="2 3">
    <name type="scientific">Eshraghiella crossota DSM 2876</name>
    <dbReference type="NCBI Taxonomy" id="511680"/>
    <lineage>
        <taxon>Bacteria</taxon>
        <taxon>Bacillati</taxon>
        <taxon>Bacillota</taxon>
        <taxon>Clostridia</taxon>
        <taxon>Lachnospirales</taxon>
        <taxon>Lachnospiraceae</taxon>
        <taxon>Eshraghiella</taxon>
    </lineage>
</organism>
<feature type="transmembrane region" description="Helical" evidence="1">
    <location>
        <begin position="258"/>
        <end position="276"/>
    </location>
</feature>
<dbReference type="GeneID" id="98918195"/>
<reference evidence="2 3" key="1">
    <citation type="submission" date="2010-02" db="EMBL/GenBank/DDBJ databases">
        <authorList>
            <person name="Weinstock G."/>
            <person name="Sodergren E."/>
            <person name="Clifton S."/>
            <person name="Fulton L."/>
            <person name="Fulton B."/>
            <person name="Courtney L."/>
            <person name="Fronick C."/>
            <person name="Harrison M."/>
            <person name="Strong C."/>
            <person name="Farmer C."/>
            <person name="Delahaunty K."/>
            <person name="Markovic C."/>
            <person name="Hall O."/>
            <person name="Minx P."/>
            <person name="Tomlinson C."/>
            <person name="Mitreva M."/>
            <person name="Nelson J."/>
            <person name="Hou S."/>
            <person name="Wollam A."/>
            <person name="Pepin K.H."/>
            <person name="Johnson M."/>
            <person name="Bhonagiri V."/>
            <person name="Zhang X."/>
            <person name="Suruliraj S."/>
            <person name="Warren W."/>
            <person name="Chinwalla A."/>
            <person name="Mardis E.R."/>
            <person name="Wilson R.K."/>
        </authorList>
    </citation>
    <scope>NUCLEOTIDE SEQUENCE [LARGE SCALE GENOMIC DNA]</scope>
    <source>
        <strain evidence="2 3">DSM 2876</strain>
    </source>
</reference>
<evidence type="ECO:0000313" key="2">
    <source>
        <dbReference type="EMBL" id="EFF68308.1"/>
    </source>
</evidence>
<feature type="transmembrane region" description="Helical" evidence="1">
    <location>
        <begin position="406"/>
        <end position="434"/>
    </location>
</feature>
<feature type="transmembrane region" description="Helical" evidence="1">
    <location>
        <begin position="337"/>
        <end position="357"/>
    </location>
</feature>
<feature type="transmembrane region" description="Helical" evidence="1">
    <location>
        <begin position="478"/>
        <end position="496"/>
    </location>
</feature>
<dbReference type="RefSeq" id="WP_005603250.1">
    <property type="nucleotide sequence ID" value="NZ_GG663524.1"/>
</dbReference>
<dbReference type="EMBL" id="ABWN01000030">
    <property type="protein sequence ID" value="EFF68308.1"/>
    <property type="molecule type" value="Genomic_DNA"/>
</dbReference>
<dbReference type="Pfam" id="PF09852">
    <property type="entry name" value="DUF2079"/>
    <property type="match status" value="1"/>
</dbReference>
<dbReference type="InterPro" id="IPR018650">
    <property type="entry name" value="STSV1_Orf64"/>
</dbReference>
<feature type="transmembrane region" description="Helical" evidence="1">
    <location>
        <begin position="58"/>
        <end position="76"/>
    </location>
</feature>
<dbReference type="eggNOG" id="COG3463">
    <property type="taxonomic scope" value="Bacteria"/>
</dbReference>
<keyword evidence="3" id="KW-1185">Reference proteome</keyword>
<proteinExistence type="predicted"/>
<dbReference type="AlphaFoldDB" id="D4S0G0"/>
<accession>D4S0G0</accession>